<reference evidence="3 4" key="1">
    <citation type="submission" date="2021-03" db="EMBL/GenBank/DDBJ databases">
        <title>Isolation and description of Capnocytophaga bilenii sp. nov., a novel Capnocytophaga species, isolated from a gingivitis subject.</title>
        <authorList>
            <person name="Antezack A."/>
            <person name="Monnet-Corti V."/>
            <person name="La Scola B."/>
        </authorList>
    </citation>
    <scope>NUCLEOTIDE SEQUENCE [LARGE SCALE GENOMIC DNA]</scope>
    <source>
        <strain evidence="3 4">Marseille-Q4570</strain>
    </source>
</reference>
<evidence type="ECO:0000313" key="3">
    <source>
        <dbReference type="EMBL" id="MBO1884044.1"/>
    </source>
</evidence>
<dbReference type="Proteomes" id="UP000681610">
    <property type="component" value="Unassembled WGS sequence"/>
</dbReference>
<comment type="caution">
    <text evidence="3">The sequence shown here is derived from an EMBL/GenBank/DDBJ whole genome shotgun (WGS) entry which is preliminary data.</text>
</comment>
<feature type="signal peptide" evidence="2">
    <location>
        <begin position="1"/>
        <end position="17"/>
    </location>
</feature>
<sequence length="280" mass="32101">MKHFFLLSSLFFWVVMAAAQEPTVPEAKDSLPDTPYEEPFPSEKFDVPAPPPPAEIQEAPEPPEPDTPLHRYVPAYRKPFSLKEDLLSHTAIGFYNLSGGNSKYYFMGSYNFELGFKIAHYINKKNSLRFNYALLWQFNSLSIKNNQHFVINNNQTLLASYANDTSVSKLRMHNLVLPLHIEFNLYPNSNMHYYNYRDRIKLGIGVYGSLSLDSSQKMKYSEDNVQYKSVTRKDLGINQLSWGGSAYLGYKDVAVYVRYAVMPLFANGGSQYPFSFGIQF</sequence>
<feature type="region of interest" description="Disordered" evidence="1">
    <location>
        <begin position="24"/>
        <end position="66"/>
    </location>
</feature>
<feature type="chain" id="PRO_5046228257" description="Outer membrane protein beta-barrel domain-containing protein" evidence="2">
    <location>
        <begin position="18"/>
        <end position="280"/>
    </location>
</feature>
<gene>
    <name evidence="3" type="ORF">J4N46_06370</name>
</gene>
<protein>
    <recommendedName>
        <fullName evidence="5">Outer membrane protein beta-barrel domain-containing protein</fullName>
    </recommendedName>
</protein>
<keyword evidence="2" id="KW-0732">Signal</keyword>
<name>A0ABS3PYR3_9FLAO</name>
<keyword evidence="4" id="KW-1185">Reference proteome</keyword>
<feature type="compositionally biased region" description="Pro residues" evidence="1">
    <location>
        <begin position="48"/>
        <end position="66"/>
    </location>
</feature>
<organism evidence="3 4">
    <name type="scientific">Capnocytophaga bilenii</name>
    <dbReference type="NCBI Taxonomy" id="2819369"/>
    <lineage>
        <taxon>Bacteria</taxon>
        <taxon>Pseudomonadati</taxon>
        <taxon>Bacteroidota</taxon>
        <taxon>Flavobacteriia</taxon>
        <taxon>Flavobacteriales</taxon>
        <taxon>Flavobacteriaceae</taxon>
        <taxon>Capnocytophaga</taxon>
    </lineage>
</organism>
<evidence type="ECO:0000256" key="1">
    <source>
        <dbReference type="SAM" id="MobiDB-lite"/>
    </source>
</evidence>
<evidence type="ECO:0008006" key="5">
    <source>
        <dbReference type="Google" id="ProtNLM"/>
    </source>
</evidence>
<evidence type="ECO:0000313" key="4">
    <source>
        <dbReference type="Proteomes" id="UP000681610"/>
    </source>
</evidence>
<evidence type="ECO:0000256" key="2">
    <source>
        <dbReference type="SAM" id="SignalP"/>
    </source>
</evidence>
<accession>A0ABS3PYR3</accession>
<proteinExistence type="predicted"/>
<dbReference type="RefSeq" id="WP_208058602.1">
    <property type="nucleotide sequence ID" value="NZ_JAGDYP010000004.1"/>
</dbReference>
<dbReference type="EMBL" id="JAGDYP010000004">
    <property type="protein sequence ID" value="MBO1884044.1"/>
    <property type="molecule type" value="Genomic_DNA"/>
</dbReference>